<evidence type="ECO:0000313" key="2">
    <source>
        <dbReference type="Proteomes" id="UP000504638"/>
    </source>
</evidence>
<dbReference type="Proteomes" id="UP000504638">
    <property type="component" value="Unplaced"/>
</dbReference>
<gene>
    <name evidence="1 3" type="ORF">P152DRAFT_513517</name>
</gene>
<organism evidence="1">
    <name type="scientific">Eremomyces bilateralis CBS 781.70</name>
    <dbReference type="NCBI Taxonomy" id="1392243"/>
    <lineage>
        <taxon>Eukaryota</taxon>
        <taxon>Fungi</taxon>
        <taxon>Dikarya</taxon>
        <taxon>Ascomycota</taxon>
        <taxon>Pezizomycotina</taxon>
        <taxon>Dothideomycetes</taxon>
        <taxon>Dothideomycetes incertae sedis</taxon>
        <taxon>Eremomycetales</taxon>
        <taxon>Eremomycetaceae</taxon>
        <taxon>Eremomyces</taxon>
    </lineage>
</organism>
<dbReference type="RefSeq" id="XP_033534886.1">
    <property type="nucleotide sequence ID" value="XM_033682804.1"/>
</dbReference>
<reference evidence="3" key="3">
    <citation type="submission" date="2025-04" db="UniProtKB">
        <authorList>
            <consortium name="RefSeq"/>
        </authorList>
    </citation>
    <scope>IDENTIFICATION</scope>
    <source>
        <strain evidence="3">CBS 781.70</strain>
    </source>
</reference>
<reference evidence="1 3" key="1">
    <citation type="submission" date="2020-01" db="EMBL/GenBank/DDBJ databases">
        <authorList>
            <consortium name="DOE Joint Genome Institute"/>
            <person name="Haridas S."/>
            <person name="Albert R."/>
            <person name="Binder M."/>
            <person name="Bloem J."/>
            <person name="Labutti K."/>
            <person name="Salamov A."/>
            <person name="Andreopoulos B."/>
            <person name="Baker S.E."/>
            <person name="Barry K."/>
            <person name="Bills G."/>
            <person name="Bluhm B.H."/>
            <person name="Cannon C."/>
            <person name="Castanera R."/>
            <person name="Culley D.E."/>
            <person name="Daum C."/>
            <person name="Ezra D."/>
            <person name="Gonzalez J.B."/>
            <person name="Henrissat B."/>
            <person name="Kuo A."/>
            <person name="Liang C."/>
            <person name="Lipzen A."/>
            <person name="Lutzoni F."/>
            <person name="Magnuson J."/>
            <person name="Mondo S."/>
            <person name="Nolan M."/>
            <person name="Ohm R."/>
            <person name="Pangilinan J."/>
            <person name="Park H.-J."/>
            <person name="Ramirez L."/>
            <person name="Alfaro M."/>
            <person name="Sun H."/>
            <person name="Tritt A."/>
            <person name="Yoshinaga Y."/>
            <person name="Zwiers L.-H."/>
            <person name="Turgeon B.G."/>
            <person name="Goodwin S.B."/>
            <person name="Spatafora J.W."/>
            <person name="Crous P.W."/>
            <person name="Grigoriev I.V."/>
        </authorList>
    </citation>
    <scope>NUCLEOTIDE SEQUENCE</scope>
    <source>
        <strain evidence="1 3">CBS 781.70</strain>
    </source>
</reference>
<dbReference type="EMBL" id="ML975155">
    <property type="protein sequence ID" value="KAF1813255.1"/>
    <property type="molecule type" value="Genomic_DNA"/>
</dbReference>
<evidence type="ECO:0000313" key="3">
    <source>
        <dbReference type="RefSeq" id="XP_033534886.1"/>
    </source>
</evidence>
<proteinExistence type="predicted"/>
<dbReference type="OrthoDB" id="4424523at2759"/>
<evidence type="ECO:0000313" key="1">
    <source>
        <dbReference type="EMBL" id="KAF1813255.1"/>
    </source>
</evidence>
<dbReference type="GeneID" id="54423374"/>
<sequence>MNSRARLRSAHRLQQSFVASFFYPHKAQSFARIQNYGQNTRMDDEAEAEAGRRMFTVGDLGLTDEAITALDGVPLDKLRRERYGPLWTTAGKLELLRWWYLGQNHKRWGWRIYRTTYDSEVKWERFIQIFNEALLSTIREVHGNEEHMKYMEWPIVADQERFNEASTTELRKHFLAWRSGGGPITAEPHLSNEKSSILFAISRPKYHYFIRANKESIDNILVENDPAEGYVNIVQADWPGDDPDELDDIEANDGYPVIEGRSTHDVGFQRVRLADLYPDFYEEVNNFERRYWYRRPPEILHNSRDSTLPLEDLSTPTNAWSHSTLTASLKLSSSSIFGREMCKLDDPPDKTNHARPIQAVIQVIHRS</sequence>
<dbReference type="AlphaFoldDB" id="A0A6G1G590"/>
<reference evidence="3" key="2">
    <citation type="submission" date="2020-04" db="EMBL/GenBank/DDBJ databases">
        <authorList>
            <consortium name="NCBI Genome Project"/>
        </authorList>
    </citation>
    <scope>NUCLEOTIDE SEQUENCE</scope>
    <source>
        <strain evidence="3">CBS 781.70</strain>
    </source>
</reference>
<name>A0A6G1G590_9PEZI</name>
<keyword evidence="2" id="KW-1185">Reference proteome</keyword>
<protein>
    <submittedName>
        <fullName evidence="1 3">Uncharacterized protein</fullName>
    </submittedName>
</protein>
<accession>A0A6G1G590</accession>